<keyword evidence="3" id="KW-1185">Reference proteome</keyword>
<evidence type="ECO:0000313" key="3">
    <source>
        <dbReference type="Proteomes" id="UP000789390"/>
    </source>
</evidence>
<protein>
    <submittedName>
        <fullName evidence="2">Uncharacterized protein</fullName>
    </submittedName>
</protein>
<feature type="signal peptide" evidence="1">
    <location>
        <begin position="1"/>
        <end position="20"/>
    </location>
</feature>
<dbReference type="Proteomes" id="UP000789390">
    <property type="component" value="Unassembled WGS sequence"/>
</dbReference>
<evidence type="ECO:0000256" key="1">
    <source>
        <dbReference type="SAM" id="SignalP"/>
    </source>
</evidence>
<gene>
    <name evidence="2" type="ORF">DGAL_LOCUS387</name>
</gene>
<keyword evidence="1" id="KW-0732">Signal</keyword>
<sequence>MQAFYVCIIVTSFIFGSIIAESNERTSRQLDPILMVTKSTTVIVACAKIVNVTGPCRRRRGYWKEDPIVLTFDEETEKLTEILFTPVYSIEKTELPRLTLSDRVVRSVLSDSDTSVDDGRLASSLSTASDQIVPFQSRVYFQELFYYLGQLFSAFLPIKRPSSTSSTQSTSSTISTQTTIIATDTTLSTSSYYTQNDLIPQIITVTLDDWITVTSTNTFFVQQCTPSPFPFSECLNSRRYSQAPAH</sequence>
<feature type="chain" id="PRO_5035162025" evidence="1">
    <location>
        <begin position="21"/>
        <end position="246"/>
    </location>
</feature>
<dbReference type="EMBL" id="CAKKLH010000002">
    <property type="protein sequence ID" value="CAH0098338.1"/>
    <property type="molecule type" value="Genomic_DNA"/>
</dbReference>
<organism evidence="2 3">
    <name type="scientific">Daphnia galeata</name>
    <dbReference type="NCBI Taxonomy" id="27404"/>
    <lineage>
        <taxon>Eukaryota</taxon>
        <taxon>Metazoa</taxon>
        <taxon>Ecdysozoa</taxon>
        <taxon>Arthropoda</taxon>
        <taxon>Crustacea</taxon>
        <taxon>Branchiopoda</taxon>
        <taxon>Diplostraca</taxon>
        <taxon>Cladocera</taxon>
        <taxon>Anomopoda</taxon>
        <taxon>Daphniidae</taxon>
        <taxon>Daphnia</taxon>
    </lineage>
</organism>
<proteinExistence type="predicted"/>
<name>A0A8J2R9U9_9CRUS</name>
<dbReference type="AlphaFoldDB" id="A0A8J2R9U9"/>
<reference evidence="2" key="1">
    <citation type="submission" date="2021-11" db="EMBL/GenBank/DDBJ databases">
        <authorList>
            <person name="Schell T."/>
        </authorList>
    </citation>
    <scope>NUCLEOTIDE SEQUENCE</scope>
    <source>
        <strain evidence="2">M5</strain>
    </source>
</reference>
<comment type="caution">
    <text evidence="2">The sequence shown here is derived from an EMBL/GenBank/DDBJ whole genome shotgun (WGS) entry which is preliminary data.</text>
</comment>
<accession>A0A8J2R9U9</accession>
<evidence type="ECO:0000313" key="2">
    <source>
        <dbReference type="EMBL" id="CAH0098338.1"/>
    </source>
</evidence>
<dbReference type="OrthoDB" id="6368542at2759"/>